<protein>
    <submittedName>
        <fullName evidence="12">Type VI secretion system protein TssL</fullName>
    </submittedName>
</protein>
<evidence type="ECO:0000256" key="6">
    <source>
        <dbReference type="ARBA" id="ARBA00023136"/>
    </source>
</evidence>
<evidence type="ECO:0000256" key="8">
    <source>
        <dbReference type="SAM" id="Coils"/>
    </source>
</evidence>
<dbReference type="GO" id="GO:0005886">
    <property type="term" value="C:plasma membrane"/>
    <property type="evidence" value="ECO:0007669"/>
    <property type="project" value="UniProtKB-SubCell"/>
</dbReference>
<feature type="coiled-coil region" evidence="8">
    <location>
        <begin position="126"/>
        <end position="158"/>
    </location>
</feature>
<keyword evidence="13" id="KW-1185">Reference proteome</keyword>
<evidence type="ECO:0000313" key="13">
    <source>
        <dbReference type="Proteomes" id="UP000244906"/>
    </source>
</evidence>
<dbReference type="CDD" id="cd07185">
    <property type="entry name" value="OmpA_C-like"/>
    <property type="match status" value="1"/>
</dbReference>
<evidence type="ECO:0000256" key="4">
    <source>
        <dbReference type="ARBA" id="ARBA00022692"/>
    </source>
</evidence>
<dbReference type="SUPFAM" id="SSF103088">
    <property type="entry name" value="OmpA-like"/>
    <property type="match status" value="1"/>
</dbReference>
<sequence length="317" mass="35302">MEEELPPPKKDAGGGGWLATFADLMSLLMCFFILLLSFSEMDVLKYKQLAGSMRNAFGVQSEIEVKQIPKGTSIIAQEFSPGRPDPTAINTVRQFTVNTNEQTLEFKQEDNTDESSGGEKTDQQAVEKIKKLIEDAIEKAAKEKAQELKQKLDFQIKKGQIQVSISGRQIIIRIKEKGSFRSGAYELNKNFLPVLRTIRSVLISTEGEITVAGHTDDLPIEAFRIRSNWDLSTARAVSVAHQLMKDNLIDKKRIAVQGFADTRPLVANDNGENRAINRRVEIVIVQGKAKQTDSVSAEEQARKIITDSQGNQSILIK</sequence>
<dbReference type="PANTHER" id="PTHR30329">
    <property type="entry name" value="STATOR ELEMENT OF FLAGELLAR MOTOR COMPLEX"/>
    <property type="match status" value="1"/>
</dbReference>
<evidence type="ECO:0000256" key="2">
    <source>
        <dbReference type="ARBA" id="ARBA00008914"/>
    </source>
</evidence>
<evidence type="ECO:0000313" key="12">
    <source>
        <dbReference type="EMBL" id="PVZ71503.1"/>
    </source>
</evidence>
<feature type="transmembrane region" description="Helical" evidence="10">
    <location>
        <begin position="16"/>
        <end position="38"/>
    </location>
</feature>
<name>A0A2V1GZB4_9GAMM</name>
<evidence type="ECO:0000259" key="11">
    <source>
        <dbReference type="PROSITE" id="PS51123"/>
    </source>
</evidence>
<dbReference type="InterPro" id="IPR036737">
    <property type="entry name" value="OmpA-like_sf"/>
</dbReference>
<organism evidence="12 13">
    <name type="scientific">Pelagibaculum spongiae</name>
    <dbReference type="NCBI Taxonomy" id="2080658"/>
    <lineage>
        <taxon>Bacteria</taxon>
        <taxon>Pseudomonadati</taxon>
        <taxon>Pseudomonadota</taxon>
        <taxon>Gammaproteobacteria</taxon>
        <taxon>Oceanospirillales</taxon>
        <taxon>Pelagibaculum</taxon>
    </lineage>
</organism>
<dbReference type="InterPro" id="IPR006665">
    <property type="entry name" value="OmpA-like"/>
</dbReference>
<dbReference type="Gene3D" id="3.30.1330.60">
    <property type="entry name" value="OmpA-like domain"/>
    <property type="match status" value="1"/>
</dbReference>
<feature type="domain" description="OmpA-like" evidence="11">
    <location>
        <begin position="167"/>
        <end position="288"/>
    </location>
</feature>
<proteinExistence type="inferred from homology"/>
<evidence type="ECO:0000256" key="1">
    <source>
        <dbReference type="ARBA" id="ARBA00004162"/>
    </source>
</evidence>
<dbReference type="Proteomes" id="UP000244906">
    <property type="component" value="Unassembled WGS sequence"/>
</dbReference>
<keyword evidence="8" id="KW-0175">Coiled coil</keyword>
<dbReference type="AlphaFoldDB" id="A0A2V1GZB4"/>
<comment type="caution">
    <text evidence="12">The sequence shown here is derived from an EMBL/GenBank/DDBJ whole genome shotgun (WGS) entry which is preliminary data.</text>
</comment>
<dbReference type="OrthoDB" id="9815217at2"/>
<keyword evidence="6 7" id="KW-0472">Membrane</keyword>
<dbReference type="InterPro" id="IPR025713">
    <property type="entry name" value="MotB-like_N_dom"/>
</dbReference>
<feature type="region of interest" description="Disordered" evidence="9">
    <location>
        <begin position="103"/>
        <end position="124"/>
    </location>
</feature>
<dbReference type="PANTHER" id="PTHR30329:SF21">
    <property type="entry name" value="LIPOPROTEIN YIAD-RELATED"/>
    <property type="match status" value="1"/>
</dbReference>
<dbReference type="RefSeq" id="WP_116685092.1">
    <property type="nucleotide sequence ID" value="NZ_CAWNYD010000001.1"/>
</dbReference>
<dbReference type="Pfam" id="PF00691">
    <property type="entry name" value="OmpA"/>
    <property type="match status" value="1"/>
</dbReference>
<evidence type="ECO:0000256" key="7">
    <source>
        <dbReference type="PROSITE-ProRule" id="PRU00473"/>
    </source>
</evidence>
<reference evidence="12 13" key="1">
    <citation type="submission" date="2018-04" db="EMBL/GenBank/DDBJ databases">
        <title>Thalassorhabdus spongiae gen. nov., sp. nov., isolated from a marine sponge in South-West Iceland.</title>
        <authorList>
            <person name="Knobloch S."/>
            <person name="Daussin A."/>
            <person name="Johannsson R."/>
            <person name="Marteinsson V.T."/>
        </authorList>
    </citation>
    <scope>NUCLEOTIDE SEQUENCE [LARGE SCALE GENOMIC DNA]</scope>
    <source>
        <strain evidence="12 13">Hp12</strain>
    </source>
</reference>
<dbReference type="InterPro" id="IPR050330">
    <property type="entry name" value="Bact_OuterMem_StrucFunc"/>
</dbReference>
<evidence type="ECO:0000256" key="3">
    <source>
        <dbReference type="ARBA" id="ARBA00022475"/>
    </source>
</evidence>
<gene>
    <name evidence="12" type="ORF">DC094_00170</name>
</gene>
<dbReference type="PROSITE" id="PS51123">
    <property type="entry name" value="OMPA_2"/>
    <property type="match status" value="1"/>
</dbReference>
<keyword evidence="5 10" id="KW-1133">Transmembrane helix</keyword>
<dbReference type="NCBIfam" id="NF006508">
    <property type="entry name" value="PRK08944.1"/>
    <property type="match status" value="1"/>
</dbReference>
<keyword evidence="4 10" id="KW-0812">Transmembrane</keyword>
<accession>A0A2V1GZB4</accession>
<keyword evidence="3" id="KW-1003">Cell membrane</keyword>
<dbReference type="Pfam" id="PF13677">
    <property type="entry name" value="MotB_plug"/>
    <property type="match status" value="1"/>
</dbReference>
<evidence type="ECO:0000256" key="10">
    <source>
        <dbReference type="SAM" id="Phobius"/>
    </source>
</evidence>
<comment type="subcellular location">
    <subcellularLocation>
        <location evidence="1">Cell membrane</location>
        <topology evidence="1">Single-pass membrane protein</topology>
    </subcellularLocation>
</comment>
<dbReference type="EMBL" id="QDDL01000001">
    <property type="protein sequence ID" value="PVZ71503.1"/>
    <property type="molecule type" value="Genomic_DNA"/>
</dbReference>
<evidence type="ECO:0000256" key="5">
    <source>
        <dbReference type="ARBA" id="ARBA00022989"/>
    </source>
</evidence>
<comment type="similarity">
    <text evidence="2">Belongs to the MotB family.</text>
</comment>
<evidence type="ECO:0000256" key="9">
    <source>
        <dbReference type="SAM" id="MobiDB-lite"/>
    </source>
</evidence>